<evidence type="ECO:0000259" key="2">
    <source>
        <dbReference type="Pfam" id="PF13456"/>
    </source>
</evidence>
<dbReference type="PANTHER" id="PTHR47723">
    <property type="entry name" value="OS05G0353850 PROTEIN"/>
    <property type="match status" value="1"/>
</dbReference>
<dbReference type="SUPFAM" id="SSF53098">
    <property type="entry name" value="Ribonuclease H-like"/>
    <property type="match status" value="1"/>
</dbReference>
<dbReference type="Pfam" id="PF13456">
    <property type="entry name" value="RVT_3"/>
    <property type="match status" value="1"/>
</dbReference>
<dbReference type="InterPro" id="IPR012337">
    <property type="entry name" value="RNaseH-like_sf"/>
</dbReference>
<dbReference type="EMBL" id="JAUUTY010000007">
    <property type="protein sequence ID" value="KAK1603892.1"/>
    <property type="molecule type" value="Genomic_DNA"/>
</dbReference>
<evidence type="ECO:0000313" key="4">
    <source>
        <dbReference type="Proteomes" id="UP001231189"/>
    </source>
</evidence>
<proteinExistence type="predicted"/>
<dbReference type="InterPro" id="IPR044730">
    <property type="entry name" value="RNase_H-like_dom_plant"/>
</dbReference>
<name>A0AAD8QK53_LOLMU</name>
<dbReference type="GO" id="GO:0003676">
    <property type="term" value="F:nucleic acid binding"/>
    <property type="evidence" value="ECO:0007669"/>
    <property type="project" value="InterPro"/>
</dbReference>
<comment type="caution">
    <text evidence="3">The sequence shown here is derived from an EMBL/GenBank/DDBJ whole genome shotgun (WGS) entry which is preliminary data.</text>
</comment>
<organism evidence="3 4">
    <name type="scientific">Lolium multiflorum</name>
    <name type="common">Italian ryegrass</name>
    <name type="synonym">Lolium perenne subsp. multiflorum</name>
    <dbReference type="NCBI Taxonomy" id="4521"/>
    <lineage>
        <taxon>Eukaryota</taxon>
        <taxon>Viridiplantae</taxon>
        <taxon>Streptophyta</taxon>
        <taxon>Embryophyta</taxon>
        <taxon>Tracheophyta</taxon>
        <taxon>Spermatophyta</taxon>
        <taxon>Magnoliopsida</taxon>
        <taxon>Liliopsida</taxon>
        <taxon>Poales</taxon>
        <taxon>Poaceae</taxon>
        <taxon>BOP clade</taxon>
        <taxon>Pooideae</taxon>
        <taxon>Poodae</taxon>
        <taxon>Poeae</taxon>
        <taxon>Poeae Chloroplast Group 2 (Poeae type)</taxon>
        <taxon>Loliodinae</taxon>
        <taxon>Loliinae</taxon>
        <taxon>Lolium</taxon>
    </lineage>
</organism>
<feature type="domain" description="RNase H type-1" evidence="2">
    <location>
        <begin position="29"/>
        <end position="104"/>
    </location>
</feature>
<dbReference type="Proteomes" id="UP001231189">
    <property type="component" value="Unassembled WGS sequence"/>
</dbReference>
<reference evidence="3" key="1">
    <citation type="submission" date="2023-07" db="EMBL/GenBank/DDBJ databases">
        <title>A chromosome-level genome assembly of Lolium multiflorum.</title>
        <authorList>
            <person name="Chen Y."/>
            <person name="Copetti D."/>
            <person name="Kolliker R."/>
            <person name="Studer B."/>
        </authorList>
    </citation>
    <scope>NUCLEOTIDE SEQUENCE</scope>
    <source>
        <strain evidence="3">02402/16</strain>
        <tissue evidence="3">Leaf</tissue>
    </source>
</reference>
<dbReference type="Gene3D" id="3.30.420.10">
    <property type="entry name" value="Ribonuclease H-like superfamily/Ribonuclease H"/>
    <property type="match status" value="1"/>
</dbReference>
<keyword evidence="4" id="KW-1185">Reference proteome</keyword>
<feature type="region of interest" description="Disordered" evidence="1">
    <location>
        <begin position="165"/>
        <end position="195"/>
    </location>
</feature>
<sequence>MWSDPDDCMEDLPVHVPWAKPPDGMLKLNVDGAYMAQTGSAGVGIILRRSDGSIVFTACRSLRLCSSALEAEISACIEGVRLALELNQDGILVETDSLEMVTATDSALSPGSSSAAGTRRTVTARLAWLSLNRVKHLAWTYLRQHRHLPRASQLFQERRGLDQLPSAAAPPSRLPPNPPAAASCPRGTPSSRPHYAAQASYPTFLGVNRVCLGGPHQAAGYIVELAQGLAWSAAASTATSIVHTLSTPAQSSLLEEREEQLLPETGLRVPARFLLLRYSLVFPIPASACTAVRESRPPKLRPLRSYTGRRAIRFLGSVSARLLAVVRLLLRRPGCFIDRSDYTMGDINNIHGGGGLLGATFRS</sequence>
<dbReference type="CDD" id="cd06222">
    <property type="entry name" value="RNase_H_like"/>
    <property type="match status" value="1"/>
</dbReference>
<accession>A0AAD8QK53</accession>
<protein>
    <recommendedName>
        <fullName evidence="2">RNase H type-1 domain-containing protein</fullName>
    </recommendedName>
</protein>
<gene>
    <name evidence="3" type="ORF">QYE76_027565</name>
</gene>
<dbReference type="InterPro" id="IPR053151">
    <property type="entry name" value="RNase_H-like"/>
</dbReference>
<dbReference type="InterPro" id="IPR002156">
    <property type="entry name" value="RNaseH_domain"/>
</dbReference>
<dbReference type="GO" id="GO:0004523">
    <property type="term" value="F:RNA-DNA hybrid ribonuclease activity"/>
    <property type="evidence" value="ECO:0007669"/>
    <property type="project" value="InterPro"/>
</dbReference>
<evidence type="ECO:0000313" key="3">
    <source>
        <dbReference type="EMBL" id="KAK1603892.1"/>
    </source>
</evidence>
<evidence type="ECO:0000256" key="1">
    <source>
        <dbReference type="SAM" id="MobiDB-lite"/>
    </source>
</evidence>
<dbReference type="PANTHER" id="PTHR47723:SF24">
    <property type="entry name" value="RNASE H TYPE-1 DOMAIN-CONTAINING PROTEIN"/>
    <property type="match status" value="1"/>
</dbReference>
<dbReference type="InterPro" id="IPR036397">
    <property type="entry name" value="RNaseH_sf"/>
</dbReference>
<dbReference type="AlphaFoldDB" id="A0AAD8QK53"/>